<dbReference type="RefSeq" id="WP_160739480.1">
    <property type="nucleotide sequence ID" value="NZ_WTYQ01000003.1"/>
</dbReference>
<organism evidence="1 2">
    <name type="scientific">Altericroceibacterium indicum</name>
    <dbReference type="NCBI Taxonomy" id="374177"/>
    <lineage>
        <taxon>Bacteria</taxon>
        <taxon>Pseudomonadati</taxon>
        <taxon>Pseudomonadota</taxon>
        <taxon>Alphaproteobacteria</taxon>
        <taxon>Sphingomonadales</taxon>
        <taxon>Erythrobacteraceae</taxon>
        <taxon>Altericroceibacterium</taxon>
    </lineage>
</organism>
<sequence>MIQKKTGKHNKTTASKSSSCAYYLTNRMWLHITHTPPHGIDNLYSFRMHVTDKMLNIISRIMCAIGVHVPSRESIAKHGPRIEGNCRHCGKALLRNTMHDWVVADATKAHFRHRIPLCLIGRHYPNAHAARWDGDSFVSRCSHCRKPIRRAPTRRWRYDPERA</sequence>
<dbReference type="EMBL" id="WTYQ01000003">
    <property type="protein sequence ID" value="MXP26284.1"/>
    <property type="molecule type" value="Genomic_DNA"/>
</dbReference>
<gene>
    <name evidence="1" type="ORF">GRI39_09575</name>
</gene>
<dbReference type="AlphaFoldDB" id="A0A845A9A8"/>
<keyword evidence="2" id="KW-1185">Reference proteome</keyword>
<dbReference type="OrthoDB" id="7392180at2"/>
<accession>A0A845A9A8</accession>
<proteinExistence type="predicted"/>
<name>A0A845A9A8_9SPHN</name>
<reference evidence="1 2" key="1">
    <citation type="submission" date="2019-12" db="EMBL/GenBank/DDBJ databases">
        <title>Genomic-based taxomic classification of the family Erythrobacteraceae.</title>
        <authorList>
            <person name="Xu L."/>
        </authorList>
    </citation>
    <scope>NUCLEOTIDE SEQUENCE [LARGE SCALE GENOMIC DNA]</scope>
    <source>
        <strain evidence="1 2">DSM 18604</strain>
    </source>
</reference>
<comment type="caution">
    <text evidence="1">The sequence shown here is derived from an EMBL/GenBank/DDBJ whole genome shotgun (WGS) entry which is preliminary data.</text>
</comment>
<evidence type="ECO:0000313" key="2">
    <source>
        <dbReference type="Proteomes" id="UP000460561"/>
    </source>
</evidence>
<protein>
    <submittedName>
        <fullName evidence="1">Uncharacterized protein</fullName>
    </submittedName>
</protein>
<evidence type="ECO:0000313" key="1">
    <source>
        <dbReference type="EMBL" id="MXP26284.1"/>
    </source>
</evidence>
<dbReference type="Proteomes" id="UP000460561">
    <property type="component" value="Unassembled WGS sequence"/>
</dbReference>